<dbReference type="InterPro" id="IPR036282">
    <property type="entry name" value="Glutathione-S-Trfase_C_sf"/>
</dbReference>
<keyword evidence="3" id="KW-1185">Reference proteome</keyword>
<dbReference type="AlphaFoldDB" id="A0A5N5TFX9"/>
<dbReference type="InterPro" id="IPR004046">
    <property type="entry name" value="GST_C"/>
</dbReference>
<accession>A0A5N5TFX9</accession>
<sequence length="87" mass="10401">MLRSSLFNIFWSSDLELKYSILTYVDFLLYEILDINQRLDSNCLKDFDNLKQFTIRFESLEPIKNYMNSDRFMRDPLNGPMAAFGEK</sequence>
<gene>
    <name evidence="2" type="ORF">Anas_00268</name>
</gene>
<evidence type="ECO:0000313" key="3">
    <source>
        <dbReference type="Proteomes" id="UP000326759"/>
    </source>
</evidence>
<dbReference type="SUPFAM" id="SSF47616">
    <property type="entry name" value="GST C-terminal domain-like"/>
    <property type="match status" value="1"/>
</dbReference>
<organism evidence="2 3">
    <name type="scientific">Armadillidium nasatum</name>
    <dbReference type="NCBI Taxonomy" id="96803"/>
    <lineage>
        <taxon>Eukaryota</taxon>
        <taxon>Metazoa</taxon>
        <taxon>Ecdysozoa</taxon>
        <taxon>Arthropoda</taxon>
        <taxon>Crustacea</taxon>
        <taxon>Multicrustacea</taxon>
        <taxon>Malacostraca</taxon>
        <taxon>Eumalacostraca</taxon>
        <taxon>Peracarida</taxon>
        <taxon>Isopoda</taxon>
        <taxon>Oniscidea</taxon>
        <taxon>Crinocheta</taxon>
        <taxon>Armadillidiidae</taxon>
        <taxon>Armadillidium</taxon>
    </lineage>
</organism>
<comment type="caution">
    <text evidence="2">The sequence shown here is derived from an EMBL/GenBank/DDBJ whole genome shotgun (WGS) entry which is preliminary data.</text>
</comment>
<protein>
    <recommendedName>
        <fullName evidence="1">Glutathione S-transferase C-terminal domain-containing protein</fullName>
    </recommendedName>
</protein>
<dbReference type="Pfam" id="PF14497">
    <property type="entry name" value="GST_C_3"/>
    <property type="match status" value="1"/>
</dbReference>
<reference evidence="2 3" key="1">
    <citation type="journal article" date="2019" name="PLoS Biol.">
        <title>Sex chromosomes control vertical transmission of feminizing Wolbachia symbionts in an isopod.</title>
        <authorList>
            <person name="Becking T."/>
            <person name="Chebbi M.A."/>
            <person name="Giraud I."/>
            <person name="Moumen B."/>
            <person name="Laverre T."/>
            <person name="Caubet Y."/>
            <person name="Peccoud J."/>
            <person name="Gilbert C."/>
            <person name="Cordaux R."/>
        </authorList>
    </citation>
    <scope>NUCLEOTIDE SEQUENCE [LARGE SCALE GENOMIC DNA]</scope>
    <source>
        <strain evidence="2">ANa2</strain>
        <tissue evidence="2">Whole body excluding digestive tract and cuticle</tissue>
    </source>
</reference>
<feature type="domain" description="Glutathione S-transferase C-terminal" evidence="1">
    <location>
        <begin position="22"/>
        <end position="70"/>
    </location>
</feature>
<dbReference type="Proteomes" id="UP000326759">
    <property type="component" value="Unassembled WGS sequence"/>
</dbReference>
<name>A0A5N5TFX9_9CRUS</name>
<evidence type="ECO:0000259" key="1">
    <source>
        <dbReference type="Pfam" id="PF14497"/>
    </source>
</evidence>
<evidence type="ECO:0000313" key="2">
    <source>
        <dbReference type="EMBL" id="KAB7505584.1"/>
    </source>
</evidence>
<proteinExistence type="predicted"/>
<dbReference type="OrthoDB" id="4951845at2759"/>
<dbReference type="Gene3D" id="1.20.1050.130">
    <property type="match status" value="1"/>
</dbReference>
<dbReference type="EMBL" id="SEYY01001194">
    <property type="protein sequence ID" value="KAB7505584.1"/>
    <property type="molecule type" value="Genomic_DNA"/>
</dbReference>